<accession>A0A2L2LBW7</accession>
<sequence>MAVLPYSRVVNVTLSRQDAFPSRRGFGTILILQSVAKAGKVDATNRTKLYATLDEVAADFATTDDAYKAAAEAFSQNPRPISIKIAYYDATTATNAALFTAQLDLIYAYDSDFYLITVESALRDQAKLDGLVSWVQAKNKIAIIDSNAVGLQNPDDTANIASRFKGTVDRTGVFYHTDATEYPAIALAAYMSTRNFDDADSAYTAKFKYLSSVAPINVGSAAVTAITGFTPGIGQSVTAGHCANTYINIGGRNFVVEGSTLTPNVFLDEIHATDWIIARTEEETLGILLNNARIKFDDSGMQQIASAARMVMQQASRAGIIAQDLNPETGEYEAAVEMTVPSVFSVPASQRKARIAPAISVRFRYAGALHYVTINYTMTF</sequence>
<dbReference type="RefSeq" id="WP_104679431.1">
    <property type="nucleotide sequence ID" value="NZ_CP026924.1"/>
</dbReference>
<evidence type="ECO:0000313" key="2">
    <source>
        <dbReference type="Proteomes" id="UP000237717"/>
    </source>
</evidence>
<evidence type="ECO:0008006" key="3">
    <source>
        <dbReference type="Google" id="ProtNLM"/>
    </source>
</evidence>
<protein>
    <recommendedName>
        <fullName evidence="3">DUF3383 domain-containing protein</fullName>
    </recommendedName>
</protein>
<proteinExistence type="predicted"/>
<dbReference type="Pfam" id="PF11863">
    <property type="entry name" value="DUF3383"/>
    <property type="match status" value="1"/>
</dbReference>
<reference evidence="1 2" key="1">
    <citation type="submission" date="2018-02" db="EMBL/GenBank/DDBJ databases">
        <title>Complete genome sequence of Agrobacterium tumefaciens 1D1609.</title>
        <authorList>
            <person name="Cho S.-T."/>
            <person name="Haryono M."/>
            <person name="Chang H.-H."/>
            <person name="Santos M.N."/>
            <person name="Lai E.-M."/>
            <person name="Kuo C.-H."/>
        </authorList>
    </citation>
    <scope>NUCLEOTIDE SEQUENCE [LARGE SCALE GENOMIC DNA]</scope>
    <source>
        <strain evidence="1 2">1D1609</strain>
    </source>
</reference>
<dbReference type="EMBL" id="CP026924">
    <property type="protein sequence ID" value="AVH41817.1"/>
    <property type="molecule type" value="Genomic_DNA"/>
</dbReference>
<dbReference type="AlphaFoldDB" id="A0A2L2LBW7"/>
<name>A0A2L2LBW7_AGRTU</name>
<evidence type="ECO:0000313" key="1">
    <source>
        <dbReference type="EMBL" id="AVH41817.1"/>
    </source>
</evidence>
<dbReference type="InterPro" id="IPR021808">
    <property type="entry name" value="DUF3383"/>
</dbReference>
<organism evidence="1 2">
    <name type="scientific">Agrobacterium tumefaciens</name>
    <dbReference type="NCBI Taxonomy" id="358"/>
    <lineage>
        <taxon>Bacteria</taxon>
        <taxon>Pseudomonadati</taxon>
        <taxon>Pseudomonadota</taxon>
        <taxon>Alphaproteobacteria</taxon>
        <taxon>Hyphomicrobiales</taxon>
        <taxon>Rhizobiaceae</taxon>
        <taxon>Rhizobium/Agrobacterium group</taxon>
        <taxon>Agrobacterium</taxon>
        <taxon>Agrobacterium tumefaciens complex</taxon>
    </lineage>
</organism>
<gene>
    <name evidence="1" type="ORF">At1D1609_17630</name>
</gene>
<dbReference type="Proteomes" id="UP000237717">
    <property type="component" value="Chromosome I"/>
</dbReference>